<reference evidence="1" key="2">
    <citation type="journal article" date="2022" name="New Phytol.">
        <title>Evolutionary transition to the ectomycorrhizal habit in the genomes of a hyperdiverse lineage of mushroom-forming fungi.</title>
        <authorList>
            <person name="Looney B."/>
            <person name="Miyauchi S."/>
            <person name="Morin E."/>
            <person name="Drula E."/>
            <person name="Courty P.E."/>
            <person name="Kohler A."/>
            <person name="Kuo A."/>
            <person name="LaButti K."/>
            <person name="Pangilinan J."/>
            <person name="Lipzen A."/>
            <person name="Riley R."/>
            <person name="Andreopoulos W."/>
            <person name="He G."/>
            <person name="Johnson J."/>
            <person name="Nolan M."/>
            <person name="Tritt A."/>
            <person name="Barry K.W."/>
            <person name="Grigoriev I.V."/>
            <person name="Nagy L.G."/>
            <person name="Hibbett D."/>
            <person name="Henrissat B."/>
            <person name="Matheny P.B."/>
            <person name="Labbe J."/>
            <person name="Martin F.M."/>
        </authorList>
    </citation>
    <scope>NUCLEOTIDE SEQUENCE</scope>
    <source>
        <strain evidence="1">EC-137</strain>
    </source>
</reference>
<evidence type="ECO:0000313" key="1">
    <source>
        <dbReference type="EMBL" id="KAI0026577.1"/>
    </source>
</evidence>
<gene>
    <name evidence="1" type="ORF">K488DRAFT_32337</name>
</gene>
<protein>
    <submittedName>
        <fullName evidence="1">Uncharacterized protein</fullName>
    </submittedName>
</protein>
<keyword evidence="2" id="KW-1185">Reference proteome</keyword>
<evidence type="ECO:0000313" key="2">
    <source>
        <dbReference type="Proteomes" id="UP000814128"/>
    </source>
</evidence>
<sequence>MTPGPDEPTAEELQEFSRLLVDDLIKFQDHPIVVGKSPERPEGARSAGILLELVLIGIIADHPCMCKLGGVADHAHKAAPCTNCKTTRAGMYTDEALKNGCPPRTGAEHKRLSKEYRRLETTAERAAFAKQHGVRWTEFVRLHYFDPIRMTIIDPMHCMLLGVPHIPCMSHELQHLIFVPLPGLGKNQWFSRWIQTGALCSDTEAGTQRELHDFHAFMDTVEIPSWAGHLPRGVGNPAGGSLSADEYKVLLTCIAVMVV</sequence>
<feature type="non-terminal residue" evidence="1">
    <location>
        <position position="259"/>
    </location>
</feature>
<name>A0ACB8Q4F9_9AGAM</name>
<reference evidence="1" key="1">
    <citation type="submission" date="2021-02" db="EMBL/GenBank/DDBJ databases">
        <authorList>
            <consortium name="DOE Joint Genome Institute"/>
            <person name="Ahrendt S."/>
            <person name="Looney B.P."/>
            <person name="Miyauchi S."/>
            <person name="Morin E."/>
            <person name="Drula E."/>
            <person name="Courty P.E."/>
            <person name="Chicoki N."/>
            <person name="Fauchery L."/>
            <person name="Kohler A."/>
            <person name="Kuo A."/>
            <person name="Labutti K."/>
            <person name="Pangilinan J."/>
            <person name="Lipzen A."/>
            <person name="Riley R."/>
            <person name="Andreopoulos W."/>
            <person name="He G."/>
            <person name="Johnson J."/>
            <person name="Barry K.W."/>
            <person name="Grigoriev I.V."/>
            <person name="Nagy L."/>
            <person name="Hibbett D."/>
            <person name="Henrissat B."/>
            <person name="Matheny P.B."/>
            <person name="Labbe J."/>
            <person name="Martin F."/>
        </authorList>
    </citation>
    <scope>NUCLEOTIDE SEQUENCE</scope>
    <source>
        <strain evidence="1">EC-137</strain>
    </source>
</reference>
<accession>A0ACB8Q4F9</accession>
<comment type="caution">
    <text evidence="1">The sequence shown here is derived from an EMBL/GenBank/DDBJ whole genome shotgun (WGS) entry which is preliminary data.</text>
</comment>
<organism evidence="1 2">
    <name type="scientific">Vararia minispora EC-137</name>
    <dbReference type="NCBI Taxonomy" id="1314806"/>
    <lineage>
        <taxon>Eukaryota</taxon>
        <taxon>Fungi</taxon>
        <taxon>Dikarya</taxon>
        <taxon>Basidiomycota</taxon>
        <taxon>Agaricomycotina</taxon>
        <taxon>Agaricomycetes</taxon>
        <taxon>Russulales</taxon>
        <taxon>Lachnocladiaceae</taxon>
        <taxon>Vararia</taxon>
    </lineage>
</organism>
<dbReference type="EMBL" id="MU274374">
    <property type="protein sequence ID" value="KAI0026577.1"/>
    <property type="molecule type" value="Genomic_DNA"/>
</dbReference>
<proteinExistence type="predicted"/>
<dbReference type="Proteomes" id="UP000814128">
    <property type="component" value="Unassembled WGS sequence"/>
</dbReference>